<proteinExistence type="predicted"/>
<dbReference type="PROSITE" id="PS50175">
    <property type="entry name" value="ASP_PROT_RETROV"/>
    <property type="match status" value="1"/>
</dbReference>
<dbReference type="InterPro" id="IPR021109">
    <property type="entry name" value="Peptidase_aspartic_dom_sf"/>
</dbReference>
<dbReference type="InterPro" id="IPR001995">
    <property type="entry name" value="Peptidase_A2_cat"/>
</dbReference>
<dbReference type="Proteomes" id="UP001597509">
    <property type="component" value="Unassembled WGS sequence"/>
</dbReference>
<gene>
    <name evidence="3" type="ORF">ACFS6I_01110</name>
</gene>
<dbReference type="RefSeq" id="WP_380917517.1">
    <property type="nucleotide sequence ID" value="NZ_JBHUPE010000001.1"/>
</dbReference>
<name>A0ABW5YQ15_9SPHI</name>
<accession>A0ABW5YQ15</accession>
<protein>
    <recommendedName>
        <fullName evidence="2">Peptidase A2 domain-containing protein</fullName>
    </recommendedName>
</protein>
<comment type="caution">
    <text evidence="3">The sequence shown here is derived from an EMBL/GenBank/DDBJ whole genome shotgun (WGS) entry which is preliminary data.</text>
</comment>
<keyword evidence="1" id="KW-0378">Hydrolase</keyword>
<organism evidence="3 4">
    <name type="scientific">Sphingobacterium anhuiense</name>
    <dbReference type="NCBI Taxonomy" id="493780"/>
    <lineage>
        <taxon>Bacteria</taxon>
        <taxon>Pseudomonadati</taxon>
        <taxon>Bacteroidota</taxon>
        <taxon>Sphingobacteriia</taxon>
        <taxon>Sphingobacteriales</taxon>
        <taxon>Sphingobacteriaceae</taxon>
        <taxon>Sphingobacterium</taxon>
    </lineage>
</organism>
<evidence type="ECO:0000313" key="3">
    <source>
        <dbReference type="EMBL" id="MFD2902504.1"/>
    </source>
</evidence>
<dbReference type="Gene3D" id="2.40.70.10">
    <property type="entry name" value="Acid Proteases"/>
    <property type="match status" value="1"/>
</dbReference>
<reference evidence="4" key="1">
    <citation type="journal article" date="2019" name="Int. J. Syst. Evol. Microbiol.">
        <title>The Global Catalogue of Microorganisms (GCM) 10K type strain sequencing project: providing services to taxonomists for standard genome sequencing and annotation.</title>
        <authorList>
            <consortium name="The Broad Institute Genomics Platform"/>
            <consortium name="The Broad Institute Genome Sequencing Center for Infectious Disease"/>
            <person name="Wu L."/>
            <person name="Ma J."/>
        </authorList>
    </citation>
    <scope>NUCLEOTIDE SEQUENCE [LARGE SCALE GENOMIC DNA]</scope>
    <source>
        <strain evidence="4">KCTC 22209</strain>
    </source>
</reference>
<evidence type="ECO:0000256" key="1">
    <source>
        <dbReference type="ARBA" id="ARBA00022801"/>
    </source>
</evidence>
<sequence>MKDSTYLFLWDTGADASIILKDQVKLRNIPIEILNFKAIDTLHHSQETFFVESEIANMEYATIGEYKIPAQQIRVNQFSKIKDNHKAGIVGVIGQDIISTLHWKIDFQKKIIKISNLKFPEEKTEKRALVIPYFNNLKFSKVPFFTLNFDGNMKGDFLFDTGWSNSITIKTNKIFTLSPSLVFNKNTNKIKFNSLRTVELEDQSPKKRHKKIMTLDSITINNYEFKNFVIGEEYLKDFNFCTFHFLQLFQRMYYNPDEKKITFALDQGPSK</sequence>
<evidence type="ECO:0000259" key="2">
    <source>
        <dbReference type="PROSITE" id="PS50175"/>
    </source>
</evidence>
<keyword evidence="4" id="KW-1185">Reference proteome</keyword>
<evidence type="ECO:0000313" key="4">
    <source>
        <dbReference type="Proteomes" id="UP001597509"/>
    </source>
</evidence>
<dbReference type="EMBL" id="JBHUPE010000001">
    <property type="protein sequence ID" value="MFD2902504.1"/>
    <property type="molecule type" value="Genomic_DNA"/>
</dbReference>
<feature type="domain" description="Peptidase A2" evidence="2">
    <location>
        <begin position="6"/>
        <end position="97"/>
    </location>
</feature>